<evidence type="ECO:0000313" key="3">
    <source>
        <dbReference type="EMBL" id="RDU64590.1"/>
    </source>
</evidence>
<dbReference type="Proteomes" id="UP000256650">
    <property type="component" value="Unassembled WGS sequence"/>
</dbReference>
<evidence type="ECO:0008006" key="5">
    <source>
        <dbReference type="Google" id="ProtNLM"/>
    </source>
</evidence>
<evidence type="ECO:0000256" key="1">
    <source>
        <dbReference type="SAM" id="MobiDB-lite"/>
    </source>
</evidence>
<dbReference type="InterPro" id="IPR032820">
    <property type="entry name" value="ATPase_put"/>
</dbReference>
<accession>A0A3D8IHN2</accession>
<dbReference type="EMBL" id="NXLS01000001">
    <property type="protein sequence ID" value="RDU64590.1"/>
    <property type="molecule type" value="Genomic_DNA"/>
</dbReference>
<dbReference type="SUPFAM" id="SSF103473">
    <property type="entry name" value="MFS general substrate transporter"/>
    <property type="match status" value="1"/>
</dbReference>
<keyword evidence="4" id="KW-1185">Reference proteome</keyword>
<gene>
    <name evidence="3" type="ORF">CQA43_00635</name>
</gene>
<reference evidence="3 4" key="1">
    <citation type="submission" date="2018-04" db="EMBL/GenBank/DDBJ databases">
        <title>Novel Campyloabacter and Helicobacter Species and Strains.</title>
        <authorList>
            <person name="Mannion A.J."/>
            <person name="Shen Z."/>
            <person name="Fox J.G."/>
        </authorList>
    </citation>
    <scope>NUCLEOTIDE SEQUENCE [LARGE SCALE GENOMIC DNA]</scope>
    <source>
        <strain evidence="3 4">MIT 99-5101</strain>
    </source>
</reference>
<dbReference type="OrthoDB" id="5329702at2"/>
<feature type="region of interest" description="Disordered" evidence="1">
    <location>
        <begin position="1"/>
        <end position="21"/>
    </location>
</feature>
<dbReference type="Gene3D" id="1.20.1250.20">
    <property type="entry name" value="MFS general substrate transporter like domains"/>
    <property type="match status" value="1"/>
</dbReference>
<protein>
    <recommendedName>
        <fullName evidence="5">Arginine biosynthesis protein ArgJ</fullName>
    </recommendedName>
</protein>
<feature type="transmembrane region" description="Helical" evidence="2">
    <location>
        <begin position="30"/>
        <end position="52"/>
    </location>
</feature>
<dbReference type="AlphaFoldDB" id="A0A3D8IHN2"/>
<organism evidence="3 4">
    <name type="scientific">Helicobacter ganmani</name>
    <dbReference type="NCBI Taxonomy" id="60246"/>
    <lineage>
        <taxon>Bacteria</taxon>
        <taxon>Pseudomonadati</taxon>
        <taxon>Campylobacterota</taxon>
        <taxon>Epsilonproteobacteria</taxon>
        <taxon>Campylobacterales</taxon>
        <taxon>Helicobacteraceae</taxon>
        <taxon>Helicobacter</taxon>
    </lineage>
</organism>
<evidence type="ECO:0000313" key="4">
    <source>
        <dbReference type="Proteomes" id="UP000256650"/>
    </source>
</evidence>
<keyword evidence="2" id="KW-0812">Transmembrane</keyword>
<feature type="compositionally biased region" description="Polar residues" evidence="1">
    <location>
        <begin position="1"/>
        <end position="13"/>
    </location>
</feature>
<dbReference type="InterPro" id="IPR036259">
    <property type="entry name" value="MFS_trans_sf"/>
</dbReference>
<name>A0A3D8IHN2_9HELI</name>
<comment type="caution">
    <text evidence="3">The sequence shown here is derived from an EMBL/GenBank/DDBJ whole genome shotgun (WGS) entry which is preliminary data.</text>
</comment>
<sequence length="117" mass="13025">MGNQTQKSNQGESQSEDSKPKEELKYKDALLAYSNAALGISMVVAVLIGVGIGYGLESLFGVRWLFWLGVVWGVCAAILNVFKAYKRQKRELDELAKDPKYAYNANNPKAFDDEDDD</sequence>
<proteinExistence type="predicted"/>
<evidence type="ECO:0000256" key="2">
    <source>
        <dbReference type="SAM" id="Phobius"/>
    </source>
</evidence>
<keyword evidence="2" id="KW-1133">Transmembrane helix</keyword>
<dbReference type="Pfam" id="PF09527">
    <property type="entry name" value="ATPase_gene1"/>
    <property type="match status" value="1"/>
</dbReference>
<feature type="transmembrane region" description="Helical" evidence="2">
    <location>
        <begin position="64"/>
        <end position="82"/>
    </location>
</feature>
<keyword evidence="2" id="KW-0472">Membrane</keyword>